<keyword evidence="2" id="KW-1185">Reference proteome</keyword>
<dbReference type="AlphaFoldDB" id="A0A1N7SIB4"/>
<dbReference type="EMBL" id="CYGX02000071">
    <property type="protein sequence ID" value="SIT47127.1"/>
    <property type="molecule type" value="Genomic_DNA"/>
</dbReference>
<name>A0A1N7SIB4_9BURK</name>
<proteinExistence type="predicted"/>
<organism evidence="1 2">
    <name type="scientific">Paraburkholderia ribeironis</name>
    <dbReference type="NCBI Taxonomy" id="1247936"/>
    <lineage>
        <taxon>Bacteria</taxon>
        <taxon>Pseudomonadati</taxon>
        <taxon>Pseudomonadota</taxon>
        <taxon>Betaproteobacteria</taxon>
        <taxon>Burkholderiales</taxon>
        <taxon>Burkholderiaceae</taxon>
        <taxon>Paraburkholderia</taxon>
    </lineage>
</organism>
<evidence type="ECO:0000313" key="2">
    <source>
        <dbReference type="Proteomes" id="UP000187012"/>
    </source>
</evidence>
<sequence>MEPLWIYWINANVRIVCGQTDDEFDQLVDAFMDEFYLGVDEFVRSVQGPHNSLARTTQED</sequence>
<protein>
    <submittedName>
        <fullName evidence="1">Uncharacterized protein</fullName>
    </submittedName>
</protein>
<dbReference type="Proteomes" id="UP000187012">
    <property type="component" value="Unassembled WGS sequence"/>
</dbReference>
<reference evidence="1 2" key="1">
    <citation type="submission" date="2016-12" db="EMBL/GenBank/DDBJ databases">
        <authorList>
            <person name="Song W.-J."/>
            <person name="Kurnit D.M."/>
        </authorList>
    </citation>
    <scope>NUCLEOTIDE SEQUENCE [LARGE SCALE GENOMIC DNA]</scope>
    <source>
        <strain evidence="1 2">STM7296</strain>
    </source>
</reference>
<evidence type="ECO:0000313" key="1">
    <source>
        <dbReference type="EMBL" id="SIT47127.1"/>
    </source>
</evidence>
<accession>A0A1N7SIB4</accession>
<gene>
    <name evidence="1" type="ORF">BN2475_710072</name>
</gene>